<feature type="region of interest" description="Disordered" evidence="1">
    <location>
        <begin position="37"/>
        <end position="64"/>
    </location>
</feature>
<evidence type="ECO:0000313" key="3">
    <source>
        <dbReference type="Proteomes" id="UP000184471"/>
    </source>
</evidence>
<sequence>MSAPAPPAPRRSLLSPAAADDGLSIADLVGLLGLETPADLSDETAGEPADETGDVPADEPAGRAPADAVALVRSWVRRAAAWGAGPQRSWCAW</sequence>
<proteinExistence type="predicted"/>
<accession>A0A1M5MC16</accession>
<name>A0A1M5MC16_9ACTN</name>
<keyword evidence="3" id="KW-1185">Reference proteome</keyword>
<dbReference type="OrthoDB" id="5197099at2"/>
<organism evidence="2 3">
    <name type="scientific">Geodermatophilus nigrescens</name>
    <dbReference type="NCBI Taxonomy" id="1070870"/>
    <lineage>
        <taxon>Bacteria</taxon>
        <taxon>Bacillati</taxon>
        <taxon>Actinomycetota</taxon>
        <taxon>Actinomycetes</taxon>
        <taxon>Geodermatophilales</taxon>
        <taxon>Geodermatophilaceae</taxon>
        <taxon>Geodermatophilus</taxon>
    </lineage>
</organism>
<evidence type="ECO:0000256" key="1">
    <source>
        <dbReference type="SAM" id="MobiDB-lite"/>
    </source>
</evidence>
<protein>
    <submittedName>
        <fullName evidence="2">Uncharacterized protein</fullName>
    </submittedName>
</protein>
<dbReference type="EMBL" id="FQVX01000003">
    <property type="protein sequence ID" value="SHG74850.1"/>
    <property type="molecule type" value="Genomic_DNA"/>
</dbReference>
<dbReference type="AlphaFoldDB" id="A0A1M5MC16"/>
<dbReference type="Proteomes" id="UP000184471">
    <property type="component" value="Unassembled WGS sequence"/>
</dbReference>
<gene>
    <name evidence="2" type="ORF">SAMN05444351_3114</name>
</gene>
<evidence type="ECO:0000313" key="2">
    <source>
        <dbReference type="EMBL" id="SHG74850.1"/>
    </source>
</evidence>
<reference evidence="2 3" key="1">
    <citation type="submission" date="2016-11" db="EMBL/GenBank/DDBJ databases">
        <authorList>
            <person name="Jaros S."/>
            <person name="Januszkiewicz K."/>
            <person name="Wedrychowicz H."/>
        </authorList>
    </citation>
    <scope>NUCLEOTIDE SEQUENCE [LARGE SCALE GENOMIC DNA]</scope>
    <source>
        <strain evidence="2 3">DSM 45408</strain>
    </source>
</reference>
<dbReference type="RefSeq" id="WP_073421169.1">
    <property type="nucleotide sequence ID" value="NZ_FQVX01000003.1"/>
</dbReference>
<dbReference type="STRING" id="1070870.SAMN05444351_3114"/>
<feature type="compositionally biased region" description="Acidic residues" evidence="1">
    <location>
        <begin position="40"/>
        <end position="57"/>
    </location>
</feature>